<feature type="transmembrane region" description="Helical" evidence="7">
    <location>
        <begin position="138"/>
        <end position="157"/>
    </location>
</feature>
<evidence type="ECO:0000259" key="8">
    <source>
        <dbReference type="PROSITE" id="PS50928"/>
    </source>
</evidence>
<evidence type="ECO:0000256" key="6">
    <source>
        <dbReference type="ARBA" id="ARBA00023136"/>
    </source>
</evidence>
<dbReference type="EMBL" id="BEXT01000001">
    <property type="protein sequence ID" value="GBC61824.1"/>
    <property type="molecule type" value="Genomic_DNA"/>
</dbReference>
<feature type="transmembrane region" description="Helical" evidence="7">
    <location>
        <begin position="12"/>
        <end position="35"/>
    </location>
</feature>
<comment type="subcellular location">
    <subcellularLocation>
        <location evidence="1 7">Cell membrane</location>
        <topology evidence="1 7">Multi-pass membrane protein</topology>
    </subcellularLocation>
</comment>
<reference evidence="10" key="1">
    <citation type="submission" date="2017-11" db="EMBL/GenBank/DDBJ databases">
        <authorList>
            <person name="Watanabe M."/>
            <person name="Kojima H."/>
        </authorList>
    </citation>
    <scope>NUCLEOTIDE SEQUENCE [LARGE SCALE GENOMIC DNA]</scope>
    <source>
        <strain evidence="10">Tokyo 01</strain>
    </source>
</reference>
<keyword evidence="3" id="KW-1003">Cell membrane</keyword>
<dbReference type="InterPro" id="IPR000515">
    <property type="entry name" value="MetI-like"/>
</dbReference>
<accession>A0A401FY10</accession>
<feature type="transmembrane region" description="Helical" evidence="7">
    <location>
        <begin position="83"/>
        <end position="103"/>
    </location>
</feature>
<evidence type="ECO:0000256" key="1">
    <source>
        <dbReference type="ARBA" id="ARBA00004651"/>
    </source>
</evidence>
<keyword evidence="10" id="KW-1185">Reference proteome</keyword>
<dbReference type="PANTHER" id="PTHR43386">
    <property type="entry name" value="OLIGOPEPTIDE TRANSPORT SYSTEM PERMEASE PROTEIN APPC"/>
    <property type="match status" value="1"/>
</dbReference>
<feature type="domain" description="ABC transmembrane type-1" evidence="8">
    <location>
        <begin position="75"/>
        <end position="264"/>
    </location>
</feature>
<keyword evidence="5 7" id="KW-1133">Transmembrane helix</keyword>
<dbReference type="Proteomes" id="UP000288096">
    <property type="component" value="Unassembled WGS sequence"/>
</dbReference>
<name>A0A401FY10_9BACT</name>
<dbReference type="InterPro" id="IPR025966">
    <property type="entry name" value="OppC_N"/>
</dbReference>
<evidence type="ECO:0000313" key="9">
    <source>
        <dbReference type="EMBL" id="GBC61824.1"/>
    </source>
</evidence>
<feature type="transmembrane region" description="Helical" evidence="7">
    <location>
        <begin position="239"/>
        <end position="263"/>
    </location>
</feature>
<evidence type="ECO:0000256" key="5">
    <source>
        <dbReference type="ARBA" id="ARBA00022989"/>
    </source>
</evidence>
<feature type="transmembrane region" description="Helical" evidence="7">
    <location>
        <begin position="110"/>
        <end position="132"/>
    </location>
</feature>
<dbReference type="RefSeq" id="WP_208022585.1">
    <property type="nucleotide sequence ID" value="NZ_BEXT01000001.1"/>
</dbReference>
<proteinExistence type="inferred from homology"/>
<comment type="caution">
    <text evidence="9">The sequence shown here is derived from an EMBL/GenBank/DDBJ whole genome shotgun (WGS) entry which is preliminary data.</text>
</comment>
<sequence length="279" mass="30165">MKAIIKKFRYRVNLLAGGCITLIIILTAVCAPLLAPYHPIDDANLMVAEEPPGGEFLFGTDTQGRDILSRVIYGSRISLTVGLVSQLMNSIIGIVLGLTAGFFGKWWDDLVMGLTNIMLSIPALIFALAIMALLGPGLINIFLALGLTNWSYTCRITRSQVLSARSRDYVKAARVLGYSKPRIMFTQILPNVLGPILVIATLGVAGAILLEASLSFLGLGAQPPTPSWGGMLATAREQFFTAPWISIFPGAAIFITVLGFNLFGDGLRDMLDPHTNRQR</sequence>
<dbReference type="PROSITE" id="PS50928">
    <property type="entry name" value="ABC_TM1"/>
    <property type="match status" value="1"/>
</dbReference>
<dbReference type="InterPro" id="IPR035906">
    <property type="entry name" value="MetI-like_sf"/>
</dbReference>
<keyword evidence="2 7" id="KW-0813">Transport</keyword>
<keyword evidence="4 7" id="KW-0812">Transmembrane</keyword>
<dbReference type="PANTHER" id="PTHR43386:SF25">
    <property type="entry name" value="PEPTIDE ABC TRANSPORTER PERMEASE PROTEIN"/>
    <property type="match status" value="1"/>
</dbReference>
<evidence type="ECO:0000256" key="2">
    <source>
        <dbReference type="ARBA" id="ARBA00022448"/>
    </source>
</evidence>
<dbReference type="InterPro" id="IPR050366">
    <property type="entry name" value="BP-dependent_transpt_permease"/>
</dbReference>
<dbReference type="Pfam" id="PF12911">
    <property type="entry name" value="OppC_N"/>
    <property type="match status" value="1"/>
</dbReference>
<dbReference type="Pfam" id="PF00528">
    <property type="entry name" value="BPD_transp_1"/>
    <property type="match status" value="1"/>
</dbReference>
<keyword evidence="6 7" id="KW-0472">Membrane</keyword>
<dbReference type="Gene3D" id="1.10.3720.10">
    <property type="entry name" value="MetI-like"/>
    <property type="match status" value="1"/>
</dbReference>
<dbReference type="GO" id="GO:0005886">
    <property type="term" value="C:plasma membrane"/>
    <property type="evidence" value="ECO:0007669"/>
    <property type="project" value="UniProtKB-SubCell"/>
</dbReference>
<dbReference type="AlphaFoldDB" id="A0A401FY10"/>
<evidence type="ECO:0000256" key="3">
    <source>
        <dbReference type="ARBA" id="ARBA00022475"/>
    </source>
</evidence>
<organism evidence="9 10">
    <name type="scientific">Desulfonema ishimotonii</name>
    <dbReference type="NCBI Taxonomy" id="45657"/>
    <lineage>
        <taxon>Bacteria</taxon>
        <taxon>Pseudomonadati</taxon>
        <taxon>Thermodesulfobacteriota</taxon>
        <taxon>Desulfobacteria</taxon>
        <taxon>Desulfobacterales</taxon>
        <taxon>Desulfococcaceae</taxon>
        <taxon>Desulfonema</taxon>
    </lineage>
</organism>
<evidence type="ECO:0000256" key="7">
    <source>
        <dbReference type="RuleBase" id="RU363032"/>
    </source>
</evidence>
<dbReference type="GO" id="GO:0055085">
    <property type="term" value="P:transmembrane transport"/>
    <property type="evidence" value="ECO:0007669"/>
    <property type="project" value="InterPro"/>
</dbReference>
<evidence type="ECO:0000313" key="10">
    <source>
        <dbReference type="Proteomes" id="UP000288096"/>
    </source>
</evidence>
<dbReference type="CDD" id="cd06261">
    <property type="entry name" value="TM_PBP2"/>
    <property type="match status" value="1"/>
</dbReference>
<feature type="transmembrane region" description="Helical" evidence="7">
    <location>
        <begin position="192"/>
        <end position="219"/>
    </location>
</feature>
<protein>
    <submittedName>
        <fullName evidence="9">ABC transporter permease</fullName>
    </submittedName>
</protein>
<dbReference type="SUPFAM" id="SSF161098">
    <property type="entry name" value="MetI-like"/>
    <property type="match status" value="1"/>
</dbReference>
<reference evidence="10" key="2">
    <citation type="submission" date="2019-01" db="EMBL/GenBank/DDBJ databases">
        <title>Genome sequence of Desulfonema ishimotonii strain Tokyo 01.</title>
        <authorList>
            <person name="Fukui M."/>
        </authorList>
    </citation>
    <scope>NUCLEOTIDE SEQUENCE [LARGE SCALE GENOMIC DNA]</scope>
    <source>
        <strain evidence="10">Tokyo 01</strain>
    </source>
</reference>
<comment type="similarity">
    <text evidence="7">Belongs to the binding-protein-dependent transport system permease family.</text>
</comment>
<gene>
    <name evidence="9" type="ORF">DENIS_2786</name>
</gene>
<evidence type="ECO:0000256" key="4">
    <source>
        <dbReference type="ARBA" id="ARBA00022692"/>
    </source>
</evidence>